<feature type="signal peptide" evidence="3">
    <location>
        <begin position="1"/>
        <end position="19"/>
    </location>
</feature>
<evidence type="ECO:0008006" key="6">
    <source>
        <dbReference type="Google" id="ProtNLM"/>
    </source>
</evidence>
<sequence length="392" mass="41485">MSQTLVFLSLALAATTAVAQKASTTSSAPATTHTVAVGARTQNGFKFEPDNVKASVGDIIEFNFYPGGHSVVRADYKRPCIPWELSGVNRQPGFFSGFQNPHVYSGDGPKFRVRVNDTDPIFYYCSAPGSCFEQNMVGVINEVGLFFPSGACKDKAANEAMQRENATLKVQKEFAANATFQLNPGEPLPSETSSTKPAQSSSPPASGSDSSSHGSSLSAGAIAGIAIGGAAVLLLAGALLYLCGRRERLDSLMHRRDRNSYAVPPTTTENKYDPRSPGQETFNSHSPYSVRDPYGPGPHSPPMHSHYTGTPPPPMSPGHSPYNTHQGMAPPPPMSGGQPGHGGYYPTQSPPPPPVELAASSDPGNSPLPSYRNERALSWGQGPEVAFRPGAK</sequence>
<organism evidence="4 5">
    <name type="scientific">Thyridium curvatum</name>
    <dbReference type="NCBI Taxonomy" id="1093900"/>
    <lineage>
        <taxon>Eukaryota</taxon>
        <taxon>Fungi</taxon>
        <taxon>Dikarya</taxon>
        <taxon>Ascomycota</taxon>
        <taxon>Pezizomycotina</taxon>
        <taxon>Sordariomycetes</taxon>
        <taxon>Sordariomycetidae</taxon>
        <taxon>Thyridiales</taxon>
        <taxon>Thyridiaceae</taxon>
        <taxon>Thyridium</taxon>
    </lineage>
</organism>
<dbReference type="AlphaFoldDB" id="A0A507B993"/>
<feature type="region of interest" description="Disordered" evidence="1">
    <location>
        <begin position="181"/>
        <end position="215"/>
    </location>
</feature>
<dbReference type="STRING" id="1093900.A0A507B993"/>
<dbReference type="CDD" id="cd00920">
    <property type="entry name" value="Cupredoxin"/>
    <property type="match status" value="1"/>
</dbReference>
<keyword evidence="2" id="KW-0472">Membrane</keyword>
<keyword evidence="3" id="KW-0732">Signal</keyword>
<comment type="caution">
    <text evidence="4">The sequence shown here is derived from an EMBL/GenBank/DDBJ whole genome shotgun (WGS) entry which is preliminary data.</text>
</comment>
<dbReference type="InterPro" id="IPR052953">
    <property type="entry name" value="Ser-rich/MCO-related"/>
</dbReference>
<feature type="compositionally biased region" description="Low complexity" evidence="1">
    <location>
        <begin position="193"/>
        <end position="215"/>
    </location>
</feature>
<keyword evidence="2" id="KW-1133">Transmembrane helix</keyword>
<dbReference type="PANTHER" id="PTHR34883">
    <property type="entry name" value="SERINE-RICH PROTEIN, PUTATIVE-RELATED-RELATED"/>
    <property type="match status" value="1"/>
</dbReference>
<keyword evidence="2" id="KW-0812">Transmembrane</keyword>
<dbReference type="RefSeq" id="XP_030998128.1">
    <property type="nucleotide sequence ID" value="XM_031138042.1"/>
</dbReference>
<evidence type="ECO:0000256" key="1">
    <source>
        <dbReference type="SAM" id="MobiDB-lite"/>
    </source>
</evidence>
<protein>
    <recommendedName>
        <fullName evidence="6">Extracellular serine-rich protein</fullName>
    </recommendedName>
</protein>
<dbReference type="PANTHER" id="PTHR34883:SF8">
    <property type="entry name" value="EXTRACELLULAR SERINE-RICH PROTEIN (AFU_ORTHOLOGUE AFUA_6G00670)"/>
    <property type="match status" value="1"/>
</dbReference>
<feature type="transmembrane region" description="Helical" evidence="2">
    <location>
        <begin position="219"/>
        <end position="243"/>
    </location>
</feature>
<dbReference type="OrthoDB" id="2331100at2759"/>
<feature type="compositionally biased region" description="Polar residues" evidence="1">
    <location>
        <begin position="278"/>
        <end position="287"/>
    </location>
</feature>
<reference evidence="4 5" key="1">
    <citation type="submission" date="2019-06" db="EMBL/GenBank/DDBJ databases">
        <title>Draft genome sequence of the filamentous fungus Phialemoniopsis curvata isolated from diesel fuel.</title>
        <authorList>
            <person name="Varaljay V.A."/>
            <person name="Lyon W.J."/>
            <person name="Crouch A.L."/>
            <person name="Drake C.E."/>
            <person name="Hollomon J.M."/>
            <person name="Nadeau L.J."/>
            <person name="Nunn H.S."/>
            <person name="Stevenson B.S."/>
            <person name="Bojanowski C.L."/>
            <person name="Crookes-Goodson W.J."/>
        </authorList>
    </citation>
    <scope>NUCLEOTIDE SEQUENCE [LARGE SCALE GENOMIC DNA]</scope>
    <source>
        <strain evidence="4 5">D216</strain>
    </source>
</reference>
<evidence type="ECO:0000313" key="5">
    <source>
        <dbReference type="Proteomes" id="UP000319257"/>
    </source>
</evidence>
<evidence type="ECO:0000256" key="2">
    <source>
        <dbReference type="SAM" id="Phobius"/>
    </source>
</evidence>
<evidence type="ECO:0000313" key="4">
    <source>
        <dbReference type="EMBL" id="TPX16417.1"/>
    </source>
</evidence>
<dbReference type="SUPFAM" id="SSF49503">
    <property type="entry name" value="Cupredoxins"/>
    <property type="match status" value="1"/>
</dbReference>
<gene>
    <name evidence="4" type="ORF">E0L32_003711</name>
</gene>
<dbReference type="InterPro" id="IPR008972">
    <property type="entry name" value="Cupredoxin"/>
</dbReference>
<feature type="region of interest" description="Disordered" evidence="1">
    <location>
        <begin position="260"/>
        <end position="392"/>
    </location>
</feature>
<keyword evidence="5" id="KW-1185">Reference proteome</keyword>
<evidence type="ECO:0000256" key="3">
    <source>
        <dbReference type="SAM" id="SignalP"/>
    </source>
</evidence>
<dbReference type="GeneID" id="41971158"/>
<accession>A0A507B993</accession>
<dbReference type="InParanoid" id="A0A507B993"/>
<dbReference type="Proteomes" id="UP000319257">
    <property type="component" value="Unassembled WGS sequence"/>
</dbReference>
<name>A0A507B993_9PEZI</name>
<proteinExistence type="predicted"/>
<dbReference type="EMBL" id="SKBQ01000017">
    <property type="protein sequence ID" value="TPX16417.1"/>
    <property type="molecule type" value="Genomic_DNA"/>
</dbReference>
<dbReference type="Gene3D" id="2.60.40.420">
    <property type="entry name" value="Cupredoxins - blue copper proteins"/>
    <property type="match status" value="1"/>
</dbReference>
<feature type="chain" id="PRO_5021221787" description="Extracellular serine-rich protein" evidence="3">
    <location>
        <begin position="20"/>
        <end position="392"/>
    </location>
</feature>